<sequence length="443" mass="49365">MPQAAVPGPAARPARTRWWLWASLLMVVLLVACSLPAAVVLLMDVGRDDATPTESAAPTEDPDENPTTLAARQLAERIGEQLDRQSAALLGGDRAGFLAIADSDTARTELRRRYDSLKALRVARWTARPSGLPTGAGAAGEWRMRVSIEYCLVVRRCQPTPMVIDTRWRDGPEPRLLEIEKSKPSPNRYDQYSDQPGSMPWEVSELTSVVGQRTIVATTREHRELLPFLQVRAEAAARVADRYAVEGTPPDRYRIFYAGEKEWRTWYGGEQPHWGVGLAIGIGGGHHEVVLEPDSLSYGPYLDQVLRHELTHAATLPDGYWEDPAWWLVDGLAEHAAADSQPVADYPALAETRRLVRGDWNGKLDDLYPTDEMSGDEVNGRYGIAYLAVRHFADRFGEEKLLAFFKAVVHDRRPANQTAEEILGEPWSDLQAECAAQIRKAVR</sequence>
<evidence type="ECO:0000256" key="1">
    <source>
        <dbReference type="SAM" id="Phobius"/>
    </source>
</evidence>
<organism evidence="2 3">
    <name type="scientific">Micromonospora radicis</name>
    <dbReference type="NCBI Taxonomy" id="1894971"/>
    <lineage>
        <taxon>Bacteria</taxon>
        <taxon>Bacillati</taxon>
        <taxon>Actinomycetota</taxon>
        <taxon>Actinomycetes</taxon>
        <taxon>Micromonosporales</taxon>
        <taxon>Micromonosporaceae</taxon>
        <taxon>Micromonospora</taxon>
    </lineage>
</organism>
<dbReference type="Proteomes" id="UP000283832">
    <property type="component" value="Unassembled WGS sequence"/>
</dbReference>
<name>A0A418MTA5_9ACTN</name>
<keyword evidence="1" id="KW-0812">Transmembrane</keyword>
<gene>
    <name evidence="2" type="ORF">D2L64_16560</name>
</gene>
<evidence type="ECO:0008006" key="4">
    <source>
        <dbReference type="Google" id="ProtNLM"/>
    </source>
</evidence>
<keyword evidence="3" id="KW-1185">Reference proteome</keyword>
<dbReference type="OrthoDB" id="5171966at2"/>
<evidence type="ECO:0000313" key="2">
    <source>
        <dbReference type="EMBL" id="RIV37275.1"/>
    </source>
</evidence>
<evidence type="ECO:0000313" key="3">
    <source>
        <dbReference type="Proteomes" id="UP000283832"/>
    </source>
</evidence>
<protein>
    <recommendedName>
        <fullName evidence="4">Peptidase MA-like domain-containing protein</fullName>
    </recommendedName>
</protein>
<dbReference type="EMBL" id="QXEC01000015">
    <property type="protein sequence ID" value="RIV37275.1"/>
    <property type="molecule type" value="Genomic_DNA"/>
</dbReference>
<keyword evidence="1" id="KW-0472">Membrane</keyword>
<comment type="caution">
    <text evidence="2">The sequence shown here is derived from an EMBL/GenBank/DDBJ whole genome shotgun (WGS) entry which is preliminary data.</text>
</comment>
<dbReference type="AlphaFoldDB" id="A0A418MTA5"/>
<accession>A0A418MTA5</accession>
<reference evidence="2 3" key="1">
    <citation type="submission" date="2018-08" db="EMBL/GenBank/DDBJ databases">
        <title>Jishengella sp. nov., isolated from a root of Azadirachta indica A. Juss. var. siamensis Valenton.</title>
        <authorList>
            <person name="Kuncharoen N."/>
            <person name="Tanasupawat S."/>
            <person name="Kudo T."/>
            <person name="Ohkuma M."/>
        </authorList>
    </citation>
    <scope>NUCLEOTIDE SEQUENCE [LARGE SCALE GENOMIC DNA]</scope>
    <source>
        <strain evidence="2 3">AZ1-13</strain>
    </source>
</reference>
<keyword evidence="1" id="KW-1133">Transmembrane helix</keyword>
<proteinExistence type="predicted"/>
<feature type="transmembrane region" description="Helical" evidence="1">
    <location>
        <begin position="18"/>
        <end position="42"/>
    </location>
</feature>